<proteinExistence type="predicted"/>
<dbReference type="EMBL" id="VUMB01000002">
    <property type="protein sequence ID" value="MSS38962.1"/>
    <property type="molecule type" value="Genomic_DNA"/>
</dbReference>
<sequence length="141" mass="16559">MVLNKDCVRDTLIYIEQNCIYYDDPKFGHRLHEVTFNEICKTEELSKYSQDDKYYTIQKLFEGNYIKGYVIPKKSYDKFRYANIESLSLRGHELLDNIKPKPVWDKTKSALKHIESISLDAMSKVAGETMVTYVKSIMNLN</sequence>
<dbReference type="InterPro" id="IPR019650">
    <property type="entry name" value="DUF2513"/>
</dbReference>
<gene>
    <name evidence="1" type="ORF">FYJ37_01005</name>
</gene>
<evidence type="ECO:0000313" key="2">
    <source>
        <dbReference type="Proteomes" id="UP000462363"/>
    </source>
</evidence>
<evidence type="ECO:0000313" key="1">
    <source>
        <dbReference type="EMBL" id="MSS38962.1"/>
    </source>
</evidence>
<accession>A0A844F1E2</accession>
<dbReference type="Pfam" id="PF10711">
    <property type="entry name" value="DUF2513"/>
    <property type="match status" value="1"/>
</dbReference>
<comment type="caution">
    <text evidence="1">The sequence shown here is derived from an EMBL/GenBank/DDBJ whole genome shotgun (WGS) entry which is preliminary data.</text>
</comment>
<organism evidence="1 2">
    <name type="scientific">Clostridium scindens (strain JCM 10418 / VPI 12708)</name>
    <dbReference type="NCBI Taxonomy" id="29347"/>
    <lineage>
        <taxon>Bacteria</taxon>
        <taxon>Bacillati</taxon>
        <taxon>Bacillota</taxon>
        <taxon>Clostridia</taxon>
        <taxon>Lachnospirales</taxon>
        <taxon>Lachnospiraceae</taxon>
    </lineage>
</organism>
<dbReference type="Proteomes" id="UP000462363">
    <property type="component" value="Unassembled WGS sequence"/>
</dbReference>
<dbReference type="RefSeq" id="WP_154322722.1">
    <property type="nucleotide sequence ID" value="NZ_CP045695.1"/>
</dbReference>
<name>A0A844F1E2_CLOSV</name>
<reference evidence="1 2" key="1">
    <citation type="submission" date="2019-08" db="EMBL/GenBank/DDBJ databases">
        <title>In-depth cultivation of the pig gut microbiome towards novel bacterial diversity and tailored functional studies.</title>
        <authorList>
            <person name="Wylensek D."/>
            <person name="Hitch T.C.A."/>
            <person name="Clavel T."/>
        </authorList>
    </citation>
    <scope>NUCLEOTIDE SEQUENCE [LARGE SCALE GENOMIC DNA]</scope>
    <source>
        <strain evidence="1 2">BL-389-WT-3D</strain>
    </source>
</reference>
<dbReference type="AlphaFoldDB" id="A0A844F1E2"/>
<protein>
    <submittedName>
        <fullName evidence="1">DUF2513 domain-containing protein</fullName>
    </submittedName>
</protein>